<dbReference type="EMBL" id="CP021121">
    <property type="protein sequence ID" value="ARQ72512.1"/>
    <property type="molecule type" value="Genomic_DNA"/>
</dbReference>
<dbReference type="Proteomes" id="UP000194218">
    <property type="component" value="Chromosome"/>
</dbReference>
<name>A0A1W7D6D2_9ACTN</name>
<feature type="signal peptide" evidence="2">
    <location>
        <begin position="1"/>
        <end position="24"/>
    </location>
</feature>
<evidence type="ECO:0000313" key="4">
    <source>
        <dbReference type="Proteomes" id="UP000194218"/>
    </source>
</evidence>
<accession>A0A1W7D6D2</accession>
<keyword evidence="2" id="KW-0732">Signal</keyword>
<evidence type="ECO:0000313" key="3">
    <source>
        <dbReference type="EMBL" id="ARQ72512.1"/>
    </source>
</evidence>
<dbReference type="AlphaFoldDB" id="A0A1W7D6D2"/>
<evidence type="ECO:0000256" key="1">
    <source>
        <dbReference type="SAM" id="MobiDB-lite"/>
    </source>
</evidence>
<evidence type="ECO:0000256" key="2">
    <source>
        <dbReference type="SAM" id="SignalP"/>
    </source>
</evidence>
<dbReference type="OrthoDB" id="4227425at2"/>
<feature type="chain" id="PRO_5013230136" evidence="2">
    <location>
        <begin position="25"/>
        <end position="152"/>
    </location>
</feature>
<feature type="compositionally biased region" description="Pro residues" evidence="1">
    <location>
        <begin position="39"/>
        <end position="49"/>
    </location>
</feature>
<feature type="region of interest" description="Disordered" evidence="1">
    <location>
        <begin position="24"/>
        <end position="64"/>
    </location>
</feature>
<gene>
    <name evidence="3" type="ORF">CAG99_20235</name>
</gene>
<keyword evidence="4" id="KW-1185">Reference proteome</keyword>
<protein>
    <submittedName>
        <fullName evidence="3">Uncharacterized protein</fullName>
    </submittedName>
</protein>
<sequence>MALAGWLFADLLLVLALVSMSGQADPLAAGEPDPEVPEPTEPADPPAEPPEPEGPRGVERDPVQFEVRGTDPAWLVEQIAAATEAWEGREAAFVLTFGGSRGGTGYAGRVNSLLNEARPDMFSPDITREDFHDLGQPANSARLWVYFYTAPR</sequence>
<organism evidence="3 4">
    <name type="scientific">Streptomyces marincola</name>
    <dbReference type="NCBI Taxonomy" id="2878388"/>
    <lineage>
        <taxon>Bacteria</taxon>
        <taxon>Bacillati</taxon>
        <taxon>Actinomycetota</taxon>
        <taxon>Actinomycetes</taxon>
        <taxon>Kitasatosporales</taxon>
        <taxon>Streptomycetaceae</taxon>
        <taxon>Streptomyces</taxon>
    </lineage>
</organism>
<dbReference type="KEGG" id="smao:CAG99_20235"/>
<proteinExistence type="predicted"/>
<feature type="compositionally biased region" description="Basic and acidic residues" evidence="1">
    <location>
        <begin position="53"/>
        <end position="63"/>
    </location>
</feature>
<reference evidence="3 4" key="1">
    <citation type="submission" date="2017-05" db="EMBL/GenBank/DDBJ databases">
        <title>Complete genome sequence of Streptomyces sp. SCSIO 03032 revealed the diverse biosynthetic pathways for its bioactive secondary metabolites.</title>
        <authorList>
            <person name="Ma L."/>
            <person name="Zhu Y."/>
            <person name="Zhang W."/>
            <person name="Zhang G."/>
            <person name="Tian X."/>
            <person name="Zhang S."/>
            <person name="Zhang C."/>
        </authorList>
    </citation>
    <scope>NUCLEOTIDE SEQUENCE [LARGE SCALE GENOMIC DNA]</scope>
    <source>
        <strain evidence="3 4">SCSIO 03032</strain>
    </source>
</reference>